<name>A0A922E1X9_CARIL</name>
<organism evidence="1 2">
    <name type="scientific">Carya illinoinensis</name>
    <name type="common">Pecan</name>
    <dbReference type="NCBI Taxonomy" id="32201"/>
    <lineage>
        <taxon>Eukaryota</taxon>
        <taxon>Viridiplantae</taxon>
        <taxon>Streptophyta</taxon>
        <taxon>Embryophyta</taxon>
        <taxon>Tracheophyta</taxon>
        <taxon>Spermatophyta</taxon>
        <taxon>Magnoliopsida</taxon>
        <taxon>eudicotyledons</taxon>
        <taxon>Gunneridae</taxon>
        <taxon>Pentapetalae</taxon>
        <taxon>rosids</taxon>
        <taxon>fabids</taxon>
        <taxon>Fagales</taxon>
        <taxon>Juglandaceae</taxon>
        <taxon>Carya</taxon>
    </lineage>
</organism>
<evidence type="ECO:0000313" key="2">
    <source>
        <dbReference type="Proteomes" id="UP000811246"/>
    </source>
</evidence>
<dbReference type="AlphaFoldDB" id="A0A922E1X9"/>
<protein>
    <submittedName>
        <fullName evidence="1">Uncharacterized protein</fullName>
    </submittedName>
</protein>
<comment type="caution">
    <text evidence="1">The sequence shown here is derived from an EMBL/GenBank/DDBJ whole genome shotgun (WGS) entry which is preliminary data.</text>
</comment>
<dbReference type="Proteomes" id="UP000811246">
    <property type="component" value="Chromosome 9"/>
</dbReference>
<evidence type="ECO:0000313" key="1">
    <source>
        <dbReference type="EMBL" id="KAG6695203.1"/>
    </source>
</evidence>
<accession>A0A922E1X9</accession>
<gene>
    <name evidence="1" type="ORF">I3842_09G085700</name>
</gene>
<reference evidence="1" key="1">
    <citation type="submission" date="2021-01" db="EMBL/GenBank/DDBJ databases">
        <authorList>
            <person name="Lovell J.T."/>
            <person name="Bentley N."/>
            <person name="Bhattarai G."/>
            <person name="Jenkins J.W."/>
            <person name="Sreedasyam A."/>
            <person name="Alarcon Y."/>
            <person name="Bock C."/>
            <person name="Boston L."/>
            <person name="Carlson J."/>
            <person name="Cervantes K."/>
            <person name="Clermont K."/>
            <person name="Krom N."/>
            <person name="Kubenka K."/>
            <person name="Mamidi S."/>
            <person name="Mattison C."/>
            <person name="Monteros M."/>
            <person name="Pisani C."/>
            <person name="Plott C."/>
            <person name="Rajasekar S."/>
            <person name="Rhein H.S."/>
            <person name="Rohla C."/>
            <person name="Song M."/>
            <person name="Hilaire R.S."/>
            <person name="Shu S."/>
            <person name="Wells L."/>
            <person name="Wang X."/>
            <person name="Webber J."/>
            <person name="Heerema R.J."/>
            <person name="Klein P."/>
            <person name="Conner P."/>
            <person name="Grauke L."/>
            <person name="Grimwood J."/>
            <person name="Schmutz J."/>
            <person name="Randall J.J."/>
        </authorList>
    </citation>
    <scope>NUCLEOTIDE SEQUENCE</scope>
    <source>
        <tissue evidence="1">Leaf</tissue>
    </source>
</reference>
<dbReference type="EMBL" id="CM031833">
    <property type="protein sequence ID" value="KAG6695203.1"/>
    <property type="molecule type" value="Genomic_DNA"/>
</dbReference>
<proteinExistence type="predicted"/>
<sequence>MSLWTFSFPSSFEEEPILSLVRASCKPCWTSRALILILHKLKSFSPVNFSTSNFVVPIEPKLLIPLVVFQTQIYNNIQRSPIQKSEYDPIQYNSIYIYMYTDSKQNLTQESQYDKILINTETQLRYTHDMIMITG</sequence>